<dbReference type="FunFam" id="2.60.120.260:FF:000010">
    <property type="entry name" value="Laminin subunit beta 1"/>
    <property type="match status" value="1"/>
</dbReference>
<feature type="domain" description="Laminin EGF-like" evidence="16">
    <location>
        <begin position="1095"/>
        <end position="1146"/>
    </location>
</feature>
<evidence type="ECO:0000256" key="12">
    <source>
        <dbReference type="ARBA" id="ARBA00023292"/>
    </source>
</evidence>
<keyword evidence="7" id="KW-0084">Basement membrane</keyword>
<feature type="domain" description="Laminin EGF-like" evidence="16">
    <location>
        <begin position="1203"/>
        <end position="1250"/>
    </location>
</feature>
<dbReference type="InterPro" id="IPR056863">
    <property type="entry name" value="LMN_ATRN_NET-like_EGF"/>
</dbReference>
<dbReference type="PANTHER" id="PTHR10574:SF36">
    <property type="entry name" value="LAMININ SUBUNIT BETA-2"/>
    <property type="match status" value="1"/>
</dbReference>
<comment type="caution">
    <text evidence="13">Lacks conserved residue(s) required for the propagation of feature annotation.</text>
</comment>
<dbReference type="InterPro" id="IPR008211">
    <property type="entry name" value="Laminin_N"/>
</dbReference>
<feature type="disulfide bond" evidence="13">
    <location>
        <begin position="894"/>
        <end position="911"/>
    </location>
</feature>
<feature type="disulfide bond" evidence="13">
    <location>
        <begin position="961"/>
        <end position="970"/>
    </location>
</feature>
<dbReference type="PANTHER" id="PTHR10574">
    <property type="entry name" value="NETRIN/LAMININ-RELATED"/>
    <property type="match status" value="1"/>
</dbReference>
<keyword evidence="4" id="KW-0597">Phosphoprotein</keyword>
<dbReference type="GO" id="GO:0070831">
    <property type="term" value="P:basement membrane assembly"/>
    <property type="evidence" value="ECO:0007669"/>
    <property type="project" value="TreeGrafter"/>
</dbReference>
<evidence type="ECO:0000256" key="10">
    <source>
        <dbReference type="ARBA" id="ARBA00023157"/>
    </source>
</evidence>
<feature type="disulfide bond" evidence="13">
    <location>
        <begin position="1284"/>
        <end position="1298"/>
    </location>
</feature>
<dbReference type="PROSITE" id="PS50027">
    <property type="entry name" value="EGF_LAM_2"/>
    <property type="match status" value="10"/>
</dbReference>
<feature type="compositionally biased region" description="Basic residues" evidence="15">
    <location>
        <begin position="665"/>
        <end position="674"/>
    </location>
</feature>
<dbReference type="FunFam" id="2.10.25.10:FF:000145">
    <property type="entry name" value="Laminin subunit beta 1"/>
    <property type="match status" value="1"/>
</dbReference>
<feature type="domain" description="Laminin EGF-like" evidence="16">
    <location>
        <begin position="468"/>
        <end position="527"/>
    </location>
</feature>
<feature type="disulfide bond" evidence="13">
    <location>
        <begin position="1203"/>
        <end position="1215"/>
    </location>
</feature>
<feature type="disulfide bond" evidence="13">
    <location>
        <begin position="1205"/>
        <end position="1222"/>
    </location>
</feature>
<keyword evidence="8" id="KW-0130">Cell adhesion</keyword>
<dbReference type="FunFam" id="2.10.25.10:FF:000065">
    <property type="entry name" value="Laminin subunit beta 1"/>
    <property type="match status" value="1"/>
</dbReference>
<evidence type="ECO:0000256" key="14">
    <source>
        <dbReference type="SAM" id="Coils"/>
    </source>
</evidence>
<feature type="disulfide bond" evidence="13">
    <location>
        <begin position="551"/>
        <end position="560"/>
    </location>
</feature>
<dbReference type="FunFam" id="2.10.25.10:FF:000138">
    <property type="entry name" value="Laminin subunit beta 1"/>
    <property type="match status" value="1"/>
</dbReference>
<feature type="disulfide bond" evidence="13">
    <location>
        <begin position="1005"/>
        <end position="1014"/>
    </location>
</feature>
<comment type="subcellular location">
    <subcellularLocation>
        <location evidence="1">Secreted</location>
        <location evidence="1">Extracellular space</location>
        <location evidence="1">Extracellular matrix</location>
        <location evidence="1">Basement membrane</location>
    </subcellularLocation>
</comment>
<dbReference type="GO" id="GO:0009887">
    <property type="term" value="P:animal organ morphogenesis"/>
    <property type="evidence" value="ECO:0007669"/>
    <property type="project" value="TreeGrafter"/>
</dbReference>
<keyword evidence="3" id="KW-0272">Extracellular matrix</keyword>
<dbReference type="FunFam" id="2.10.25.10:FF:000090">
    <property type="entry name" value="laminin subunit alpha"/>
    <property type="match status" value="1"/>
</dbReference>
<feature type="region of interest" description="Disordered" evidence="15">
    <location>
        <begin position="658"/>
        <end position="701"/>
    </location>
</feature>
<reference evidence="20" key="1">
    <citation type="submission" date="2025-08" db="UniProtKB">
        <authorList>
            <consortium name="RefSeq"/>
        </authorList>
    </citation>
    <scope>IDENTIFICATION</scope>
</reference>
<dbReference type="GO" id="GO:0009888">
    <property type="term" value="P:tissue development"/>
    <property type="evidence" value="ECO:0007669"/>
    <property type="project" value="TreeGrafter"/>
</dbReference>
<dbReference type="GO" id="GO:0016477">
    <property type="term" value="P:cell migration"/>
    <property type="evidence" value="ECO:0007669"/>
    <property type="project" value="TreeGrafter"/>
</dbReference>
<dbReference type="SUPFAM" id="SSF57997">
    <property type="entry name" value="Tropomyosin"/>
    <property type="match status" value="1"/>
</dbReference>
<dbReference type="PROSITE" id="PS51116">
    <property type="entry name" value="LAMININ_IVB"/>
    <property type="match status" value="1"/>
</dbReference>
<dbReference type="Gene3D" id="2.10.25.10">
    <property type="entry name" value="Laminin"/>
    <property type="match status" value="11"/>
</dbReference>
<feature type="disulfide bond" evidence="13">
    <location>
        <begin position="913"/>
        <end position="922"/>
    </location>
</feature>
<dbReference type="Gene3D" id="2.170.300.10">
    <property type="entry name" value="Tie2 ligand-binding domain superfamily"/>
    <property type="match status" value="1"/>
</dbReference>
<feature type="disulfide bond" evidence="13">
    <location>
        <begin position="940"/>
        <end position="952"/>
    </location>
</feature>
<evidence type="ECO:0000256" key="9">
    <source>
        <dbReference type="ARBA" id="ARBA00023054"/>
    </source>
</evidence>
<dbReference type="Pfam" id="PF00053">
    <property type="entry name" value="EGF_laminin"/>
    <property type="match status" value="11"/>
</dbReference>
<dbReference type="SMART" id="SM00136">
    <property type="entry name" value="LamNT"/>
    <property type="match status" value="1"/>
</dbReference>
<feature type="disulfide bond" evidence="13">
    <location>
        <begin position="1175"/>
        <end position="1184"/>
    </location>
</feature>
<feature type="domain" description="Laminin N-terminal" evidence="18">
    <location>
        <begin position="104"/>
        <end position="339"/>
    </location>
</feature>
<evidence type="ECO:0000256" key="7">
    <source>
        <dbReference type="ARBA" id="ARBA00022869"/>
    </source>
</evidence>
<dbReference type="FunFam" id="2.10.25.10:FF:000135">
    <property type="entry name" value="Laminin subunit beta 4"/>
    <property type="match status" value="1"/>
</dbReference>
<dbReference type="Gene3D" id="2.60.120.260">
    <property type="entry name" value="Galactose-binding domain-like"/>
    <property type="match status" value="1"/>
</dbReference>
<dbReference type="FunFam" id="2.10.25.10:FF:000280">
    <property type="entry name" value="Laminin subunit beta 4"/>
    <property type="match status" value="1"/>
</dbReference>
<dbReference type="PROSITE" id="PS51117">
    <property type="entry name" value="LAMININ_NTER"/>
    <property type="match status" value="1"/>
</dbReference>
<feature type="domain" description="Laminin EGF-like" evidence="16">
    <location>
        <begin position="1147"/>
        <end position="1202"/>
    </location>
</feature>
<evidence type="ECO:0000256" key="13">
    <source>
        <dbReference type="PROSITE-ProRule" id="PRU00460"/>
    </source>
</evidence>
<feature type="disulfide bond" evidence="13">
    <location>
        <begin position="1253"/>
        <end position="1270"/>
    </location>
</feature>
<feature type="disulfide bond" evidence="13">
    <location>
        <begin position="498"/>
        <end position="507"/>
    </location>
</feature>
<dbReference type="FunFam" id="2.10.25.10:FF:000084">
    <property type="entry name" value="Laminin subunit alpha 3"/>
    <property type="match status" value="1"/>
</dbReference>
<feature type="disulfide bond" evidence="13">
    <location>
        <begin position="563"/>
        <end position="577"/>
    </location>
</feature>
<dbReference type="GeneID" id="108500031"/>
<feature type="disulfide bond" evidence="13">
    <location>
        <begin position="1272"/>
        <end position="1281"/>
    </location>
</feature>
<dbReference type="SMART" id="SM00181">
    <property type="entry name" value="EGF"/>
    <property type="match status" value="9"/>
</dbReference>
<feature type="domain" description="Laminin EGF-like" evidence="16">
    <location>
        <begin position="986"/>
        <end position="1035"/>
    </location>
</feature>
<name>A0A6J0HPG1_9PASS</name>
<dbReference type="Pfam" id="PF24973">
    <property type="entry name" value="EGF_LMN_ATRN"/>
    <property type="match status" value="2"/>
</dbReference>
<keyword evidence="19" id="KW-1185">Reference proteome</keyword>
<feature type="domain" description="Laminin EGF-like" evidence="16">
    <location>
        <begin position="940"/>
        <end position="985"/>
    </location>
</feature>
<evidence type="ECO:0000313" key="19">
    <source>
        <dbReference type="Proteomes" id="UP000504624"/>
    </source>
</evidence>
<feature type="domain" description="Laminin EGF-like" evidence="16">
    <location>
        <begin position="340"/>
        <end position="404"/>
    </location>
</feature>
<feature type="domain" description="Laminin EGF-like" evidence="16">
    <location>
        <begin position="1251"/>
        <end position="1300"/>
    </location>
</feature>
<dbReference type="FunFam" id="2.170.300.10:FF:000004">
    <property type="entry name" value="Laminin subunit beta 1"/>
    <property type="match status" value="1"/>
</dbReference>
<dbReference type="RefSeq" id="XP_017676000.1">
    <property type="nucleotide sequence ID" value="XM_017820511.1"/>
</dbReference>
<dbReference type="GO" id="GO:0034446">
    <property type="term" value="P:substrate adhesion-dependent cell spreading"/>
    <property type="evidence" value="ECO:0007669"/>
    <property type="project" value="TreeGrafter"/>
</dbReference>
<evidence type="ECO:0000259" key="17">
    <source>
        <dbReference type="PROSITE" id="PS51116"/>
    </source>
</evidence>
<keyword evidence="11" id="KW-0325">Glycoprotein</keyword>
<dbReference type="GO" id="GO:0043256">
    <property type="term" value="C:laminin complex"/>
    <property type="evidence" value="ECO:0007669"/>
    <property type="project" value="TreeGrafter"/>
</dbReference>
<protein>
    <submittedName>
        <fullName evidence="20">Laminin subunit beta-2-like</fullName>
    </submittedName>
</protein>
<dbReference type="PROSITE" id="PS00022">
    <property type="entry name" value="EGF_1"/>
    <property type="match status" value="1"/>
</dbReference>
<dbReference type="FunFam" id="2.10.25.10:FF:000011">
    <property type="entry name" value="Cadherin EGF LAG seven-pass G-type receptor"/>
    <property type="match status" value="2"/>
</dbReference>
<evidence type="ECO:0000256" key="15">
    <source>
        <dbReference type="SAM" id="MobiDB-lite"/>
    </source>
</evidence>
<dbReference type="GO" id="GO:0007411">
    <property type="term" value="P:axon guidance"/>
    <property type="evidence" value="ECO:0007669"/>
    <property type="project" value="TreeGrafter"/>
</dbReference>
<dbReference type="CDD" id="cd22295">
    <property type="entry name" value="cc_LAMB_C"/>
    <property type="match status" value="1"/>
</dbReference>
<feature type="region of interest" description="Disordered" evidence="15">
    <location>
        <begin position="1778"/>
        <end position="1804"/>
    </location>
</feature>
<keyword evidence="5" id="KW-0732">Signal</keyword>
<dbReference type="InterPro" id="IPR013015">
    <property type="entry name" value="Laminin_IV_B"/>
</dbReference>
<evidence type="ECO:0000313" key="20">
    <source>
        <dbReference type="RefSeq" id="XP_017676000.1"/>
    </source>
</evidence>
<sequence>MFPASSMVPVSGIVHGEGGPPAAIPSLPLPRLISAHPARGQRVLLALAPGLGPAGRCRTPAVPSLCPPRLILWLSMDLLVLALLLAGGPAVGGWEEPDLSHGCTRGSCYPATGNLLMGRAARLSATSTCGLDGPQEYCIVSHLQDSEKCFTCDSRDPSLPESHRIENVIYLSGPHDQRTWWQSENGVEHVSIRLDLEGEFHFTHLIMKFKTFRPAAMLVERSADFGRTWKVYRYFAYNCSKLFPGIPNQPSGLVDEVLCDQRYSEIEPSSHGEVIFKVLDPSIPVADPYSPDIQDLLRVTNLRVNLTKLHTLGDNLLDSRREVLHKYYYAVDELVLRGSCFCHGHAAHCAPAPGAPTPSVPGMIHGRCVCEHHTQGLNCERCEDFYHDLPWRPAEGSSTNACRRCDCNEHSQRCHFDMAVFLATGNTSGAVCDDCQHNTMGRRCHLCKPFYYRHPRSDIRAPTACAPCDCDPAGSLDGGACDGHTDVALGMIAGQCRCKENVAGPRCDRCRHGAYGLSHGDPLGCQPCRCDPRGTVMGSSPCDPISGDCYCKRFVAGRSCSQCVPEFWGLSYDLGGCRPCACDFGGAYSNRCSMEDGACPCRPHIMGRQCDQVQPGFFCAPLDYYTYEAEQATGHGHSHPQLPGAIRAEVPQDCLEYNTRESGGRKGRSRHQRSSPRAPQLRTPLRRSRQQPPKPDVEEVVRDSAGHMVTWTGLGFARVRDGAGLTFLMDNVPYPMDYELLIRYEPESAEDWEVVVSVSSRVLPTSPRCGNLLPSEQVYRESLPHSQRYVLLSRPFCFEPSTPYEVTMRLQRAGVTQRHPGAFILIDSLVLLPRVLELPGFHGAEAAARQEELERYRCLEVFHMAPPHPLAQACARLVCSVSALMHGGALPCQCDPQGSRSSECQVQGGQCECKPHVIGRRCDRCAPGSYGFGPQGCSPCICSPEGSVSQLCDAVSGQCRCQSGAVGRQCDQCQSGHWGFPACRPCQCNGHAEECDPRTGTCLRCRDHTDGRHCERCQDGYYGNPVLGSGQQCRPCPCPGYPGTRHYHGSSCHANEETHHIVCLCAPGYAGPRCDRCSPGYFGAPEMEGGVCRPCQCNNNIDTSDPGGCDPRTGQCLRCLYHTAGPHCAQCQPGYYGNALQRSCRRCSCDPRGTLASHCANGTCACDRGTGACTCRPNIVGKSCDRCAPQFWSLGGPGGCEPCDCHPIHALHPVCDTVTGQCQCRPGFGGRICSQCQEHHWGDPEQECRACECEPLGAESPQCEQDSGQCQCRLGFGGLHCDRCQRGYQEPFPHCSPCHPCFGHWDPAVGSLRDGLRRLGVQVQALREGGSALPLSPRRLRELEEALGRVERLLGEADNPSSPLLSGLPGQLDGTRMELDNFWRHLQELEQDLDQLAQADVRHHDQLAGLSHKLGGLNRTTSQLQILLGTLATTGFSESYRSILASVEASRQAEVVANGTAGELSRSQATRRAAERALRQRGDAFRRGTAAARKSLREAQKRVMGLSIARINDKICGAPGDRSCKHAPCGGALCRDSEGTRRCGGTGCTGALPISARALSSARNASQQLEVALGQLGVVAEKMQEVQELARGARSWAEEALGRSQAAHSRAEEATAQLRDFIRRIKAFLAEEGADPGSIELVAQQVLNISLPSSPGRIQELLWEMRESISQLEGVDAVLNGTAEGLAMAQGLLAQGQEARERAEGVRDELVETQQALEVARVQATAAGSALQSARNAIRAAENKAREAERKLQALDGKETRAQRRLRELAQRVTTLQERGQNVRHMAQQAKDGAQRATSTSGTLSQDLAHVTQRYVLLKNRVRVLDGVSDGALQRVTQLTTEARNLLDKASNSKRKLEDLEQRFGANEQAMATKVTQLQELEQQVSGLLQEIRERANAYATC</sequence>
<evidence type="ECO:0000256" key="5">
    <source>
        <dbReference type="ARBA" id="ARBA00022729"/>
    </source>
</evidence>
<dbReference type="PRINTS" id="PR00011">
    <property type="entry name" value="EGFLAMININ"/>
</dbReference>
<keyword evidence="2" id="KW-0964">Secreted</keyword>
<feature type="disulfide bond" evidence="13">
    <location>
        <begin position="1251"/>
        <end position="1263"/>
    </location>
</feature>
<evidence type="ECO:0000256" key="6">
    <source>
        <dbReference type="ARBA" id="ARBA00022737"/>
    </source>
</evidence>
<dbReference type="Pfam" id="PF00055">
    <property type="entry name" value="Laminin_N"/>
    <property type="match status" value="1"/>
</dbReference>
<evidence type="ECO:0000256" key="4">
    <source>
        <dbReference type="ARBA" id="ARBA00022553"/>
    </source>
</evidence>
<gene>
    <name evidence="20" type="primary">LOC108500031</name>
</gene>
<dbReference type="InterPro" id="IPR000742">
    <property type="entry name" value="EGF"/>
</dbReference>
<dbReference type="PROSITE" id="PS01248">
    <property type="entry name" value="EGF_LAM_1"/>
    <property type="match status" value="6"/>
</dbReference>
<feature type="domain" description="Laminin EGF-like" evidence="16">
    <location>
        <begin position="528"/>
        <end position="579"/>
    </location>
</feature>
<keyword evidence="10 13" id="KW-1015">Disulfide bond</keyword>
<dbReference type="InterPro" id="IPR050440">
    <property type="entry name" value="Laminin/Netrin_ECM"/>
</dbReference>
<keyword evidence="9 14" id="KW-0175">Coiled coil</keyword>
<dbReference type="Proteomes" id="UP000504624">
    <property type="component" value="Unplaced"/>
</dbReference>
<evidence type="ECO:0000259" key="18">
    <source>
        <dbReference type="PROSITE" id="PS51117"/>
    </source>
</evidence>
<feature type="disulfide bond" evidence="13">
    <location>
        <begin position="942"/>
        <end position="959"/>
    </location>
</feature>
<dbReference type="CDD" id="cd00055">
    <property type="entry name" value="EGF_Lam"/>
    <property type="match status" value="13"/>
</dbReference>
<keyword evidence="12 13" id="KW-0424">Laminin EGF-like domain</keyword>
<organism evidence="19 20">
    <name type="scientific">Lepidothrix coronata</name>
    <name type="common">blue-crowned manakin</name>
    <dbReference type="NCBI Taxonomy" id="321398"/>
    <lineage>
        <taxon>Eukaryota</taxon>
        <taxon>Metazoa</taxon>
        <taxon>Chordata</taxon>
        <taxon>Craniata</taxon>
        <taxon>Vertebrata</taxon>
        <taxon>Euteleostomi</taxon>
        <taxon>Archelosauria</taxon>
        <taxon>Archosauria</taxon>
        <taxon>Dinosauria</taxon>
        <taxon>Saurischia</taxon>
        <taxon>Theropoda</taxon>
        <taxon>Coelurosauria</taxon>
        <taxon>Aves</taxon>
        <taxon>Neognathae</taxon>
        <taxon>Neoaves</taxon>
        <taxon>Telluraves</taxon>
        <taxon>Australaves</taxon>
        <taxon>Passeriformes</taxon>
        <taxon>Pipridae</taxon>
        <taxon>Lepidothrix</taxon>
    </lineage>
</organism>
<dbReference type="InterPro" id="IPR002049">
    <property type="entry name" value="LE_dom"/>
</dbReference>
<feature type="disulfide bond" evidence="13">
    <location>
        <begin position="370"/>
        <end position="379"/>
    </location>
</feature>
<accession>A0A6J0HPG1</accession>
<dbReference type="OrthoDB" id="5985440at2759"/>
<feature type="coiled-coil region" evidence="14">
    <location>
        <begin position="1836"/>
        <end position="1898"/>
    </location>
</feature>
<feature type="domain" description="Laminin IV type B" evidence="17">
    <location>
        <begin position="619"/>
        <end position="886"/>
    </location>
</feature>
<dbReference type="SMART" id="SM00180">
    <property type="entry name" value="EGF_Lam"/>
    <property type="match status" value="13"/>
</dbReference>
<proteinExistence type="predicted"/>
<keyword evidence="6" id="KW-0677">Repeat</keyword>
<evidence type="ECO:0000256" key="3">
    <source>
        <dbReference type="ARBA" id="ARBA00022530"/>
    </source>
</evidence>
<feature type="domain" description="Laminin EGF-like" evidence="16">
    <location>
        <begin position="892"/>
        <end position="939"/>
    </location>
</feature>
<feature type="disulfide bond" evidence="13">
    <location>
        <begin position="1224"/>
        <end position="1233"/>
    </location>
</feature>
<evidence type="ECO:0000256" key="8">
    <source>
        <dbReference type="ARBA" id="ARBA00022889"/>
    </source>
</evidence>
<feature type="disulfide bond" evidence="13">
    <location>
        <begin position="1119"/>
        <end position="1128"/>
    </location>
</feature>
<evidence type="ECO:0000256" key="11">
    <source>
        <dbReference type="ARBA" id="ARBA00023180"/>
    </source>
</evidence>
<dbReference type="FunFam" id="2.10.25.10:FF:000130">
    <property type="entry name" value="Laminin subunit beta 1"/>
    <property type="match status" value="1"/>
</dbReference>
<dbReference type="Pfam" id="PF21199">
    <property type="entry name" value="LAMININ_IV_B"/>
    <property type="match status" value="1"/>
</dbReference>
<dbReference type="SUPFAM" id="SSF57196">
    <property type="entry name" value="EGF/Laminin"/>
    <property type="match status" value="12"/>
</dbReference>
<feature type="disulfide bond" evidence="13">
    <location>
        <begin position="892"/>
        <end position="904"/>
    </location>
</feature>
<evidence type="ECO:0000259" key="16">
    <source>
        <dbReference type="PROSITE" id="PS50027"/>
    </source>
</evidence>
<evidence type="ECO:0000256" key="1">
    <source>
        <dbReference type="ARBA" id="ARBA00004302"/>
    </source>
</evidence>
<dbReference type="FunFam" id="2.170.300.10:FF:000001">
    <property type="entry name" value="Laminin subunit beta-1"/>
    <property type="match status" value="1"/>
</dbReference>
<evidence type="ECO:0000256" key="2">
    <source>
        <dbReference type="ARBA" id="ARBA00022525"/>
    </source>
</evidence>